<dbReference type="InterPro" id="IPR043504">
    <property type="entry name" value="Peptidase_S1_PA_chymotrypsin"/>
</dbReference>
<dbReference type="Proteomes" id="UP000018888">
    <property type="component" value="Unassembled WGS sequence"/>
</dbReference>
<dbReference type="SUPFAM" id="SSF50494">
    <property type="entry name" value="Trypsin-like serine proteases"/>
    <property type="match status" value="1"/>
</dbReference>
<evidence type="ECO:0000313" key="2">
    <source>
        <dbReference type="EMBL" id="POG55185.1"/>
    </source>
</evidence>
<proteinExistence type="predicted"/>
<keyword evidence="3" id="KW-1185">Reference proteome</keyword>
<sequence>MNTFSELEITKLLDENGTFEDAEVYNLIKTLLKKKTAYGVCRIRSGIYIGSGFHYDIGWIVTTSDVLPNENDIFGAGIEFTSPSNTEPLTYGPPEIAFRYRTVPDDHELKKNYPDLLIMKMETKREPTIGSHFHTNRMEIDRAVRINNGSGEYVQSINFGEEIAVGSKIHLIHFGEEFHSDMKQHKQYTFNQNITEIFEINSSKIIKYQGTTKKITPGSPVYDTKGYSIGITIRTDENGISYAIHWDTVKKFILTANGLNAKINKLNDHLFVAKNVELDGIETQRVDLRKRLRERLREIEGDSQIDIMTCKSL</sequence>
<reference evidence="1" key="2">
    <citation type="submission" date="2013-07" db="EMBL/GenBank/DDBJ databases">
        <title>The genome of an arbuscular mycorrhizal fungus provides insights into the evolution of the oldest plant symbiosis.</title>
        <authorList>
            <consortium name="DOE Joint Genome Institute"/>
            <person name="Tisserant E."/>
            <person name="Malbreil M."/>
            <person name="Kuo A."/>
            <person name="Kohler A."/>
            <person name="Symeonidi A."/>
            <person name="Balestrini R."/>
            <person name="Charron P."/>
            <person name="Duensing N."/>
            <person name="Frei-dit-Frey N."/>
            <person name="Gianinazzi-Pearson V."/>
            <person name="Gilbert B."/>
            <person name="Handa Y."/>
            <person name="Hijri M."/>
            <person name="Kaul R."/>
            <person name="Kawaguchi M."/>
            <person name="Krajinski F."/>
            <person name="Lammers P."/>
            <person name="Lapierre D."/>
            <person name="Masclaux F.G."/>
            <person name="Murat C."/>
            <person name="Morin E."/>
            <person name="Ndikumana S."/>
            <person name="Pagni M."/>
            <person name="Petitpierre D."/>
            <person name="Requena N."/>
            <person name="Rosikiewicz P."/>
            <person name="Riley R."/>
            <person name="Saito K."/>
            <person name="San Clemente H."/>
            <person name="Shapiro H."/>
            <person name="van Tuinen D."/>
            <person name="Becard G."/>
            <person name="Bonfante P."/>
            <person name="Paszkowski U."/>
            <person name="Shachar-Hill Y."/>
            <person name="Young J.P."/>
            <person name="Sanders I.R."/>
            <person name="Henrissat B."/>
            <person name="Rensing S.A."/>
            <person name="Grigoriev I.V."/>
            <person name="Corradi N."/>
            <person name="Roux C."/>
            <person name="Martin F."/>
        </authorList>
    </citation>
    <scope>NUCLEOTIDE SEQUENCE</scope>
    <source>
        <strain evidence="1">DAOM 197198</strain>
    </source>
</reference>
<reference evidence="2 3" key="3">
    <citation type="journal article" date="2018" name="New Phytol.">
        <title>High intraspecific genome diversity in the model arbuscular mycorrhizal symbiont Rhizophagus irregularis.</title>
        <authorList>
            <person name="Chen E.C.H."/>
            <person name="Morin E."/>
            <person name="Beaudet D."/>
            <person name="Noel J."/>
            <person name="Yildirir G."/>
            <person name="Ndikumana S."/>
            <person name="Charron P."/>
            <person name="St-Onge C."/>
            <person name="Giorgi J."/>
            <person name="Kruger M."/>
            <person name="Marton T."/>
            <person name="Ropars J."/>
            <person name="Grigoriev I.V."/>
            <person name="Hainaut M."/>
            <person name="Henrissat B."/>
            <person name="Roux C."/>
            <person name="Martin F."/>
            <person name="Corradi N."/>
        </authorList>
    </citation>
    <scope>NUCLEOTIDE SEQUENCE [LARGE SCALE GENOMIC DNA]</scope>
    <source>
        <strain evidence="3">DAOM 181602 / DAOM 197198 / MUCL 43194</strain>
        <strain evidence="2">DAOM 197198</strain>
    </source>
</reference>
<evidence type="ECO:0000313" key="3">
    <source>
        <dbReference type="Proteomes" id="UP000018888"/>
    </source>
</evidence>
<name>U9UGZ7_RHIID</name>
<dbReference type="VEuPathDB" id="FungiDB:RhiirFUN_007920"/>
<protein>
    <submittedName>
        <fullName evidence="1">Uncharacterized protein</fullName>
    </submittedName>
</protein>
<dbReference type="AlphaFoldDB" id="U9UGZ7"/>
<dbReference type="HOGENOM" id="CLU_888874_0_0_1"/>
<gene>
    <name evidence="2" type="ORF">GLOIN_2v1739749</name>
    <name evidence="1" type="ORF">GLOINDRAFT_343999</name>
</gene>
<reference evidence="2 3" key="1">
    <citation type="journal article" date="2013" name="Proc. Natl. Acad. Sci. U.S.A.">
        <title>Genome of an arbuscular mycorrhizal fungus provides insight into the oldest plant symbiosis.</title>
        <authorList>
            <person name="Tisserant E."/>
            <person name="Malbreil M."/>
            <person name="Kuo A."/>
            <person name="Kohler A."/>
            <person name="Symeonidi A."/>
            <person name="Balestrini R."/>
            <person name="Charron P."/>
            <person name="Duensing N."/>
            <person name="Frei Dit Frey N."/>
            <person name="Gianinazzi-Pearson V."/>
            <person name="Gilbert L.B."/>
            <person name="Handa Y."/>
            <person name="Herr J.R."/>
            <person name="Hijri M."/>
            <person name="Koul R."/>
            <person name="Kawaguchi M."/>
            <person name="Krajinski F."/>
            <person name="Lammers P.J."/>
            <person name="Masclaux F.G."/>
            <person name="Murat C."/>
            <person name="Morin E."/>
            <person name="Ndikumana S."/>
            <person name="Pagni M."/>
            <person name="Petitpierre D."/>
            <person name="Requena N."/>
            <person name="Rosikiewicz P."/>
            <person name="Riley R."/>
            <person name="Saito K."/>
            <person name="San Clemente H."/>
            <person name="Shapiro H."/>
            <person name="van Tuinen D."/>
            <person name="Becard G."/>
            <person name="Bonfante P."/>
            <person name="Paszkowski U."/>
            <person name="Shachar-Hill Y.Y."/>
            <person name="Tuskan G.A."/>
            <person name="Young P.W."/>
            <person name="Sanders I.R."/>
            <person name="Henrissat B."/>
            <person name="Rensing S.A."/>
            <person name="Grigoriev I.V."/>
            <person name="Corradi N."/>
            <person name="Roux C."/>
            <person name="Martin F."/>
        </authorList>
    </citation>
    <scope>NUCLEOTIDE SEQUENCE [LARGE SCALE GENOMIC DNA]</scope>
    <source>
        <strain evidence="3">DAOM 181602 / DAOM 197198 / MUCL 43194</strain>
        <strain evidence="2">DAOM 197198</strain>
    </source>
</reference>
<dbReference type="InterPro" id="IPR009003">
    <property type="entry name" value="Peptidase_S1_PA"/>
</dbReference>
<dbReference type="EMBL" id="AUPC02000765">
    <property type="protein sequence ID" value="POG55185.1"/>
    <property type="molecule type" value="Genomic_DNA"/>
</dbReference>
<dbReference type="Gene3D" id="2.40.10.10">
    <property type="entry name" value="Trypsin-like serine proteases"/>
    <property type="match status" value="1"/>
</dbReference>
<organism evidence="1">
    <name type="scientific">Rhizophagus irregularis (strain DAOM 181602 / DAOM 197198 / MUCL 43194)</name>
    <name type="common">Arbuscular mycorrhizal fungus</name>
    <name type="synonym">Glomus intraradices</name>
    <dbReference type="NCBI Taxonomy" id="747089"/>
    <lineage>
        <taxon>Eukaryota</taxon>
        <taxon>Fungi</taxon>
        <taxon>Fungi incertae sedis</taxon>
        <taxon>Mucoromycota</taxon>
        <taxon>Glomeromycotina</taxon>
        <taxon>Glomeromycetes</taxon>
        <taxon>Glomerales</taxon>
        <taxon>Glomeraceae</taxon>
        <taxon>Rhizophagus</taxon>
    </lineage>
</organism>
<dbReference type="EMBL" id="KI278027">
    <property type="protein sequence ID" value="ESA19684.1"/>
    <property type="molecule type" value="Genomic_DNA"/>
</dbReference>
<evidence type="ECO:0000313" key="1">
    <source>
        <dbReference type="EMBL" id="ESA19684.1"/>
    </source>
</evidence>
<accession>U9UGZ7</accession>